<keyword evidence="7" id="KW-0805">Transcription regulation</keyword>
<feature type="coiled-coil region" evidence="14">
    <location>
        <begin position="435"/>
        <end position="492"/>
    </location>
</feature>
<evidence type="ECO:0000256" key="12">
    <source>
        <dbReference type="ARBA" id="ARBA00030245"/>
    </source>
</evidence>
<dbReference type="InterPro" id="IPR036427">
    <property type="entry name" value="Bromodomain-like_sf"/>
</dbReference>
<name>A0A8J5YQH4_9ROSI</name>
<evidence type="ECO:0000256" key="1">
    <source>
        <dbReference type="ARBA" id="ARBA00004123"/>
    </source>
</evidence>
<comment type="similarity">
    <text evidence="2">Belongs to the eukaryotic initiation factor 4E family.</text>
</comment>
<keyword evidence="11" id="KW-0539">Nucleus</keyword>
<dbReference type="GO" id="GO:0005634">
    <property type="term" value="C:nucleus"/>
    <property type="evidence" value="ECO:0007669"/>
    <property type="project" value="UniProtKB-SubCell"/>
</dbReference>
<evidence type="ECO:0000256" key="9">
    <source>
        <dbReference type="ARBA" id="ARBA00023117"/>
    </source>
</evidence>
<dbReference type="PANTHER" id="PTHR46136">
    <property type="entry name" value="TRANSCRIPTION FACTOR GTE8"/>
    <property type="match status" value="1"/>
</dbReference>
<feature type="compositionally biased region" description="Polar residues" evidence="15">
    <location>
        <begin position="369"/>
        <end position="390"/>
    </location>
</feature>
<dbReference type="GO" id="GO:0003743">
    <property type="term" value="F:translation initiation factor activity"/>
    <property type="evidence" value="ECO:0007669"/>
    <property type="project" value="UniProtKB-KW"/>
</dbReference>
<dbReference type="Gene3D" id="1.20.920.10">
    <property type="entry name" value="Bromodomain-like"/>
    <property type="match status" value="1"/>
</dbReference>
<dbReference type="PRINTS" id="PR00503">
    <property type="entry name" value="BROMODOMAIN"/>
</dbReference>
<dbReference type="GO" id="GO:0009615">
    <property type="term" value="P:response to virus"/>
    <property type="evidence" value="ECO:0007669"/>
    <property type="project" value="UniProtKB-ARBA"/>
</dbReference>
<evidence type="ECO:0000256" key="4">
    <source>
        <dbReference type="ARBA" id="ARBA00022845"/>
    </source>
</evidence>
<dbReference type="Proteomes" id="UP000701853">
    <property type="component" value="Chromosome 5"/>
</dbReference>
<dbReference type="PROSITE" id="PS50014">
    <property type="entry name" value="BROMODOMAIN_2"/>
    <property type="match status" value="1"/>
</dbReference>
<evidence type="ECO:0000313" key="18">
    <source>
        <dbReference type="Proteomes" id="UP000701853"/>
    </source>
</evidence>
<dbReference type="InterPro" id="IPR052442">
    <property type="entry name" value="Env_Response_Regulator"/>
</dbReference>
<dbReference type="InterPro" id="IPR001040">
    <property type="entry name" value="TIF_eIF_4E"/>
</dbReference>
<evidence type="ECO:0000256" key="13">
    <source>
        <dbReference type="PROSITE-ProRule" id="PRU00035"/>
    </source>
</evidence>
<keyword evidence="3" id="KW-0396">Initiation factor</keyword>
<dbReference type="InterPro" id="IPR037377">
    <property type="entry name" value="GTE_bromo"/>
</dbReference>
<keyword evidence="5" id="KW-0694">RNA-binding</keyword>
<evidence type="ECO:0000256" key="2">
    <source>
        <dbReference type="ARBA" id="ARBA00009860"/>
    </source>
</evidence>
<dbReference type="AlphaFoldDB" id="A0A8J5YQH4"/>
<evidence type="ECO:0000256" key="5">
    <source>
        <dbReference type="ARBA" id="ARBA00022884"/>
    </source>
</evidence>
<protein>
    <recommendedName>
        <fullName evidence="12">mRNA cap-binding protein</fullName>
    </recommendedName>
</protein>
<dbReference type="PANTHER" id="PTHR46136:SF19">
    <property type="entry name" value="TRANSCRIPTION FACTOR GTE12"/>
    <property type="match status" value="1"/>
</dbReference>
<feature type="region of interest" description="Disordered" evidence="15">
    <location>
        <begin position="202"/>
        <end position="230"/>
    </location>
</feature>
<dbReference type="Pfam" id="PF00439">
    <property type="entry name" value="Bromodomain"/>
    <property type="match status" value="1"/>
</dbReference>
<dbReference type="InterPro" id="IPR001487">
    <property type="entry name" value="Bromodomain"/>
</dbReference>
<keyword evidence="8 14" id="KW-0175">Coiled coil</keyword>
<evidence type="ECO:0000256" key="11">
    <source>
        <dbReference type="ARBA" id="ARBA00023242"/>
    </source>
</evidence>
<evidence type="ECO:0000256" key="10">
    <source>
        <dbReference type="ARBA" id="ARBA00023163"/>
    </source>
</evidence>
<feature type="region of interest" description="Disordered" evidence="15">
    <location>
        <begin position="610"/>
        <end position="641"/>
    </location>
</feature>
<gene>
    <name evidence="17" type="ORF">CXB51_012198</name>
</gene>
<dbReference type="OrthoDB" id="21449at2759"/>
<accession>A0A8J5YQH4</accession>
<keyword evidence="9 13" id="KW-0103">Bromodomain</keyword>
<dbReference type="GO" id="GO:0003723">
    <property type="term" value="F:RNA binding"/>
    <property type="evidence" value="ECO:0007669"/>
    <property type="project" value="UniProtKB-KW"/>
</dbReference>
<feature type="region of interest" description="Disordered" evidence="15">
    <location>
        <begin position="516"/>
        <end position="542"/>
    </location>
</feature>
<dbReference type="GO" id="GO:0006417">
    <property type="term" value="P:regulation of translation"/>
    <property type="evidence" value="ECO:0007669"/>
    <property type="project" value="UniProtKB-KW"/>
</dbReference>
<comment type="subcellular location">
    <subcellularLocation>
        <location evidence="1">Nucleus</location>
    </subcellularLocation>
</comment>
<evidence type="ECO:0000256" key="15">
    <source>
        <dbReference type="SAM" id="MobiDB-lite"/>
    </source>
</evidence>
<keyword evidence="6" id="KW-0648">Protein biosynthesis</keyword>
<evidence type="ECO:0000256" key="14">
    <source>
        <dbReference type="SAM" id="Coils"/>
    </source>
</evidence>
<keyword evidence="18" id="KW-1185">Reference proteome</keyword>
<dbReference type="GO" id="GO:0005737">
    <property type="term" value="C:cytoplasm"/>
    <property type="evidence" value="ECO:0007669"/>
    <property type="project" value="InterPro"/>
</dbReference>
<evidence type="ECO:0000256" key="6">
    <source>
        <dbReference type="ARBA" id="ARBA00022917"/>
    </source>
</evidence>
<proteinExistence type="inferred from homology"/>
<feature type="region of interest" description="Disordered" evidence="15">
    <location>
        <begin position="33"/>
        <end position="74"/>
    </location>
</feature>
<keyword evidence="4" id="KW-0810">Translation regulation</keyword>
<dbReference type="Pfam" id="PF01652">
    <property type="entry name" value="IF4E"/>
    <property type="match status" value="1"/>
</dbReference>
<keyword evidence="10" id="KW-0804">Transcription</keyword>
<evidence type="ECO:0000313" key="17">
    <source>
        <dbReference type="EMBL" id="KAG8494553.1"/>
    </source>
</evidence>
<dbReference type="PROSITE" id="PS00813">
    <property type="entry name" value="IF4E"/>
    <property type="match status" value="1"/>
</dbReference>
<dbReference type="SUPFAM" id="SSF55418">
    <property type="entry name" value="eIF4e-like"/>
    <property type="match status" value="1"/>
</dbReference>
<feature type="region of interest" description="Disordered" evidence="15">
    <location>
        <begin position="369"/>
        <end position="393"/>
    </location>
</feature>
<dbReference type="SUPFAM" id="SSF47370">
    <property type="entry name" value="Bromodomain"/>
    <property type="match status" value="1"/>
</dbReference>
<dbReference type="SMART" id="SM00297">
    <property type="entry name" value="BROMO"/>
    <property type="match status" value="1"/>
</dbReference>
<feature type="domain" description="Bromo" evidence="16">
    <location>
        <begin position="90"/>
        <end position="162"/>
    </location>
</feature>
<comment type="caution">
    <text evidence="17">The sequence shown here is derived from an EMBL/GenBank/DDBJ whole genome shotgun (WGS) entry which is preliminary data.</text>
</comment>
<reference evidence="17 18" key="1">
    <citation type="journal article" date="2021" name="bioRxiv">
        <title>The Gossypium anomalum genome as a resource for cotton improvement and evolutionary analysis of hybrid incompatibility.</title>
        <authorList>
            <person name="Grover C.E."/>
            <person name="Yuan D."/>
            <person name="Arick M.A."/>
            <person name="Miller E.R."/>
            <person name="Hu G."/>
            <person name="Peterson D.G."/>
            <person name="Wendel J.F."/>
            <person name="Udall J.A."/>
        </authorList>
    </citation>
    <scope>NUCLEOTIDE SEQUENCE [LARGE SCALE GENOMIC DNA]</scope>
    <source>
        <strain evidence="17">JFW-Udall</strain>
        <tissue evidence="17">Leaf</tissue>
    </source>
</reference>
<dbReference type="InterPro" id="IPR023398">
    <property type="entry name" value="TIF_eIF4e-like"/>
</dbReference>
<dbReference type="InterPro" id="IPR019770">
    <property type="entry name" value="TIF_eIF_4E_CS"/>
</dbReference>
<evidence type="ECO:0000259" key="16">
    <source>
        <dbReference type="PROSITE" id="PS50014"/>
    </source>
</evidence>
<dbReference type="Gene3D" id="3.30.760.10">
    <property type="entry name" value="RNA Cap, Translation Initiation Factor Eif4e"/>
    <property type="match status" value="1"/>
</dbReference>
<organism evidence="17 18">
    <name type="scientific">Gossypium anomalum</name>
    <dbReference type="NCBI Taxonomy" id="47600"/>
    <lineage>
        <taxon>Eukaryota</taxon>
        <taxon>Viridiplantae</taxon>
        <taxon>Streptophyta</taxon>
        <taxon>Embryophyta</taxon>
        <taxon>Tracheophyta</taxon>
        <taxon>Spermatophyta</taxon>
        <taxon>Magnoliopsida</taxon>
        <taxon>eudicotyledons</taxon>
        <taxon>Gunneridae</taxon>
        <taxon>Pentapetalae</taxon>
        <taxon>rosids</taxon>
        <taxon>malvids</taxon>
        <taxon>Malvales</taxon>
        <taxon>Malvaceae</taxon>
        <taxon>Malvoideae</taxon>
        <taxon>Gossypium</taxon>
    </lineage>
</organism>
<feature type="compositionally biased region" description="Polar residues" evidence="15">
    <location>
        <begin position="516"/>
        <end position="530"/>
    </location>
</feature>
<feature type="compositionally biased region" description="Polar residues" evidence="15">
    <location>
        <begin position="205"/>
        <end position="222"/>
    </location>
</feature>
<dbReference type="CDD" id="cd05506">
    <property type="entry name" value="Bromo_plant1"/>
    <property type="match status" value="1"/>
</dbReference>
<dbReference type="EMBL" id="JAHUZN010000005">
    <property type="protein sequence ID" value="KAG8494553.1"/>
    <property type="molecule type" value="Genomic_DNA"/>
</dbReference>
<evidence type="ECO:0000256" key="8">
    <source>
        <dbReference type="ARBA" id="ARBA00023054"/>
    </source>
</evidence>
<sequence>MIAAGSVVPKLKLKIKFPSQKIEDQSFEWGQQLSSSFDGKKTSPAGNSKETSIAHKREPEGVNVGGPPEKRRKMDRCMTQQCSALLKALMKHPAGWVFNQPVDPKALQIPDYFSIIKNPMDLGTIKSKLGKNIYLGTDEFVADIRLTFSNAMLYNPPSNNVHKMAEEMKEFFEARWKSLEEKCNQENIRVGQGKVSSVRVKDVNESSQHCPKTLLSRNSSLPKKSKASEEKVAKLPLNARVAEVELAKPAQNCVSELAGKSLQKGTASGSGSGGCSQESINAKPPLSPGACRCSSCGNIKCQCSLPSDSYHASSSDVTSERSLGGDLRVCSADVSKLDSQAKSTLTSQMSKSDQDSNGAVSALDDENVCNSSQLTTPTDAASGEGLSTPTFDVPMSPKKALRAAMLKRRFADTILKAQKKALLDHCDKTDPVKLQQEKERLERRQREEKAKIEAQILAAEAAAKMKAEVELKKQREREREAARIALQKMEKTAEIEQNLEILKELEMLSGCSLSNNQLQGRKSDSEQVNGASHGGNGGNPLQQLGLFIKVEYSEDEDDEAILNEDGEEGEIVSIIGSVIRKKAFVSCEENEIQNEGEAKERMGVEENLKSLSTKEEENTNRNPNLKEQGDDDTTLPSPKKGIMEQPHQLEHLWTFWFDNPSAKSKHATWGSSMRAIYTFSTVEQFWSLYNNIHHPSKLAVGADFHCFKYKIEPMWEDPVCANGGKWSVTFHRGKSDRCWLYTISIGKQWKELLGHKETIGFIFHEDAKRERGAKNRYTADSKSTFFT</sequence>
<evidence type="ECO:0000256" key="3">
    <source>
        <dbReference type="ARBA" id="ARBA00022540"/>
    </source>
</evidence>
<evidence type="ECO:0000256" key="7">
    <source>
        <dbReference type="ARBA" id="ARBA00023015"/>
    </source>
</evidence>
<feature type="compositionally biased region" description="Basic and acidic residues" evidence="15">
    <location>
        <begin position="610"/>
        <end position="619"/>
    </location>
</feature>